<accession>A0A560EIM7</accession>
<dbReference type="GO" id="GO:0032259">
    <property type="term" value="P:methylation"/>
    <property type="evidence" value="ECO:0007669"/>
    <property type="project" value="UniProtKB-KW"/>
</dbReference>
<dbReference type="GO" id="GO:0008168">
    <property type="term" value="F:methyltransferase activity"/>
    <property type="evidence" value="ECO:0007669"/>
    <property type="project" value="UniProtKB-KW"/>
</dbReference>
<dbReference type="SUPFAM" id="SSF53335">
    <property type="entry name" value="S-adenosyl-L-methionine-dependent methyltransferases"/>
    <property type="match status" value="1"/>
</dbReference>
<dbReference type="OrthoDB" id="9796760at2"/>
<sequence length="210" mass="24476">MDPQWMTLSNTFKKYNLGCGTMLYRGFLNIGYWPNLQNGGVYQNFNKTDGTFMMNHDLREGIPALDGSLDLIYHSHFLEHISYTDGITFLKECYAKLADGGKMRILVPDLEKWAKAYVNNDRFFLEEYVKEALDPALYVTNAAIFMGMLHNHDHRCGYDFDTLKWVLEHVGFTHVKRTLYASSEYVENIFEIEPQQPVRIMESLCVECRK</sequence>
<evidence type="ECO:0000313" key="2">
    <source>
        <dbReference type="Proteomes" id="UP000319859"/>
    </source>
</evidence>
<organism evidence="1 2">
    <name type="scientific">Nitrospirillum amazonense</name>
    <dbReference type="NCBI Taxonomy" id="28077"/>
    <lineage>
        <taxon>Bacteria</taxon>
        <taxon>Pseudomonadati</taxon>
        <taxon>Pseudomonadota</taxon>
        <taxon>Alphaproteobacteria</taxon>
        <taxon>Rhodospirillales</taxon>
        <taxon>Azospirillaceae</taxon>
        <taxon>Nitrospirillum</taxon>
    </lineage>
</organism>
<name>A0A560EIM7_9PROT</name>
<comment type="caution">
    <text evidence="1">The sequence shown here is derived from an EMBL/GenBank/DDBJ whole genome shotgun (WGS) entry which is preliminary data.</text>
</comment>
<reference evidence="1 2" key="1">
    <citation type="submission" date="2019-06" db="EMBL/GenBank/DDBJ databases">
        <title>Genomic Encyclopedia of Type Strains, Phase IV (KMG-V): Genome sequencing to study the core and pangenomes of soil and plant-associated prokaryotes.</title>
        <authorList>
            <person name="Whitman W."/>
        </authorList>
    </citation>
    <scope>NUCLEOTIDE SEQUENCE [LARGE SCALE GENOMIC DNA]</scope>
    <source>
        <strain evidence="1 2">BR 11880</strain>
    </source>
</reference>
<keyword evidence="1" id="KW-0808">Transferase</keyword>
<dbReference type="Pfam" id="PF13489">
    <property type="entry name" value="Methyltransf_23"/>
    <property type="match status" value="1"/>
</dbReference>
<dbReference type="RefSeq" id="WP_145754711.1">
    <property type="nucleotide sequence ID" value="NZ_VITN01000045.1"/>
</dbReference>
<keyword evidence="1" id="KW-0489">Methyltransferase</keyword>
<dbReference type="Gene3D" id="3.40.50.150">
    <property type="entry name" value="Vaccinia Virus protein VP39"/>
    <property type="match status" value="1"/>
</dbReference>
<protein>
    <submittedName>
        <fullName evidence="1">Methyltransferase family protein</fullName>
    </submittedName>
</protein>
<dbReference type="EMBL" id="VITN01000045">
    <property type="protein sequence ID" value="TWB09197.1"/>
    <property type="molecule type" value="Genomic_DNA"/>
</dbReference>
<proteinExistence type="predicted"/>
<dbReference type="AlphaFoldDB" id="A0A560EIM7"/>
<dbReference type="Proteomes" id="UP000319859">
    <property type="component" value="Unassembled WGS sequence"/>
</dbReference>
<gene>
    <name evidence="1" type="ORF">FBZ89_14513</name>
</gene>
<evidence type="ECO:0000313" key="1">
    <source>
        <dbReference type="EMBL" id="TWB09197.1"/>
    </source>
</evidence>
<dbReference type="InterPro" id="IPR029063">
    <property type="entry name" value="SAM-dependent_MTases_sf"/>
</dbReference>